<organism evidence="2 4">
    <name type="scientific">Dracunculus medinensis</name>
    <name type="common">Guinea worm</name>
    <dbReference type="NCBI Taxonomy" id="318479"/>
    <lineage>
        <taxon>Eukaryota</taxon>
        <taxon>Metazoa</taxon>
        <taxon>Ecdysozoa</taxon>
        <taxon>Nematoda</taxon>
        <taxon>Chromadorea</taxon>
        <taxon>Rhabditida</taxon>
        <taxon>Spirurina</taxon>
        <taxon>Dracunculoidea</taxon>
        <taxon>Dracunculidae</taxon>
        <taxon>Dracunculus</taxon>
    </lineage>
</organism>
<name>A0A0N4UBD8_DRAME</name>
<dbReference type="EMBL" id="UYYG01001168">
    <property type="protein sequence ID" value="VDN58423.1"/>
    <property type="molecule type" value="Genomic_DNA"/>
</dbReference>
<evidence type="ECO:0000313" key="4">
    <source>
        <dbReference type="WBParaSite" id="DME_0000451301-mRNA-1"/>
    </source>
</evidence>
<keyword evidence="3" id="KW-1185">Reference proteome</keyword>
<evidence type="ECO:0000313" key="3">
    <source>
        <dbReference type="Proteomes" id="UP000274756"/>
    </source>
</evidence>
<dbReference type="OrthoDB" id="5841709at2759"/>
<dbReference type="Proteomes" id="UP000274756">
    <property type="component" value="Unassembled WGS sequence"/>
</dbReference>
<dbReference type="WBParaSite" id="DME_0000451301-mRNA-1">
    <property type="protein sequence ID" value="DME_0000451301-mRNA-1"/>
    <property type="gene ID" value="DME_0000451301"/>
</dbReference>
<reference evidence="1 3" key="2">
    <citation type="submission" date="2018-11" db="EMBL/GenBank/DDBJ databases">
        <authorList>
            <consortium name="Pathogen Informatics"/>
        </authorList>
    </citation>
    <scope>NUCLEOTIDE SEQUENCE [LARGE SCALE GENOMIC DNA]</scope>
</reference>
<dbReference type="Proteomes" id="UP000038040">
    <property type="component" value="Unplaced"/>
</dbReference>
<proteinExistence type="predicted"/>
<reference evidence="4" key="1">
    <citation type="submission" date="2016-04" db="UniProtKB">
        <authorList>
            <consortium name="WormBaseParasite"/>
        </authorList>
    </citation>
    <scope>IDENTIFICATION</scope>
</reference>
<dbReference type="Gene3D" id="3.80.10.10">
    <property type="entry name" value="Ribonuclease Inhibitor"/>
    <property type="match status" value="1"/>
</dbReference>
<gene>
    <name evidence="1" type="ORF">DME_LOCUS8396</name>
</gene>
<dbReference type="InterPro" id="IPR032675">
    <property type="entry name" value="LRR_dom_sf"/>
</dbReference>
<dbReference type="SUPFAM" id="SSF52047">
    <property type="entry name" value="RNI-like"/>
    <property type="match status" value="1"/>
</dbReference>
<accession>A0A0N4UBD8</accession>
<sequence>MVSVLFKVLVEHVLSIRVKLNITSEYFRIYEGFIVSDEKTSEIIIDKLINFLRNYMPSLQELSFRHAPCTFTLSNLIQLATVVPNLKKLDISRLGNWPFFEKGAVLALPYFRKLTSLRMDAFQTNIWPGKGCAYRMEILPIRELYNLETFEIECEFDTLTKILHKMHEAQFVLFRLKRISFGVKRCSANFSELLIWFLNSHRSLRFVRICNALFTTSDQLRRFYSCLILLPFLCELRLDNCTSCDRIDSNMQTQFRRALTNKGVVQLGTVRSMRFDPNSIY</sequence>
<evidence type="ECO:0000313" key="2">
    <source>
        <dbReference type="Proteomes" id="UP000038040"/>
    </source>
</evidence>
<evidence type="ECO:0000313" key="1">
    <source>
        <dbReference type="EMBL" id="VDN58423.1"/>
    </source>
</evidence>
<protein>
    <submittedName>
        <fullName evidence="4">FBD domain-containing protein</fullName>
    </submittedName>
</protein>
<dbReference type="AlphaFoldDB" id="A0A0N4UBD8"/>